<evidence type="ECO:0000313" key="3">
    <source>
        <dbReference type="Proteomes" id="UP000275777"/>
    </source>
</evidence>
<dbReference type="PANTHER" id="PTHR18964:SF149">
    <property type="entry name" value="BIFUNCTIONAL UDP-N-ACETYLGLUCOSAMINE 2-EPIMERASE_N-ACETYLMANNOSAMINE KINASE"/>
    <property type="match status" value="1"/>
</dbReference>
<dbReference type="InterPro" id="IPR036388">
    <property type="entry name" value="WH-like_DNA-bd_sf"/>
</dbReference>
<dbReference type="SUPFAM" id="SSF53067">
    <property type="entry name" value="Actin-like ATPase domain"/>
    <property type="match status" value="1"/>
</dbReference>
<dbReference type="Proteomes" id="UP000275777">
    <property type="component" value="Chromosome"/>
</dbReference>
<comment type="similarity">
    <text evidence="1">Belongs to the ROK (NagC/XylR) family.</text>
</comment>
<dbReference type="InterPro" id="IPR043129">
    <property type="entry name" value="ATPase_NBD"/>
</dbReference>
<proteinExistence type="inferred from homology"/>
<organism evidence="2 3">
    <name type="scientific">Chromobacterium violaceum</name>
    <dbReference type="NCBI Taxonomy" id="536"/>
    <lineage>
        <taxon>Bacteria</taxon>
        <taxon>Pseudomonadati</taxon>
        <taxon>Pseudomonadota</taxon>
        <taxon>Betaproteobacteria</taxon>
        <taxon>Neisseriales</taxon>
        <taxon>Chromobacteriaceae</taxon>
        <taxon>Chromobacterium</taxon>
    </lineage>
</organism>
<dbReference type="Gene3D" id="3.30.420.40">
    <property type="match status" value="2"/>
</dbReference>
<dbReference type="PANTHER" id="PTHR18964">
    <property type="entry name" value="ROK (REPRESSOR, ORF, KINASE) FAMILY"/>
    <property type="match status" value="1"/>
</dbReference>
<dbReference type="PROSITE" id="PS01125">
    <property type="entry name" value="ROK"/>
    <property type="match status" value="1"/>
</dbReference>
<protein>
    <submittedName>
        <fullName evidence="2">Making large colonies protein</fullName>
    </submittedName>
</protein>
<dbReference type="EMBL" id="LR134182">
    <property type="protein sequence ID" value="VEB43739.1"/>
    <property type="molecule type" value="Genomic_DNA"/>
</dbReference>
<evidence type="ECO:0000313" key="2">
    <source>
        <dbReference type="EMBL" id="VEB43739.1"/>
    </source>
</evidence>
<evidence type="ECO:0000256" key="1">
    <source>
        <dbReference type="ARBA" id="ARBA00006479"/>
    </source>
</evidence>
<reference evidence="2 3" key="1">
    <citation type="submission" date="2018-12" db="EMBL/GenBank/DDBJ databases">
        <authorList>
            <consortium name="Pathogen Informatics"/>
        </authorList>
    </citation>
    <scope>NUCLEOTIDE SEQUENCE [LARGE SCALE GENOMIC DNA]</scope>
    <source>
        <strain evidence="2 3">NCTC9695</strain>
    </source>
</reference>
<accession>A0A447TFP9</accession>
<dbReference type="InterPro" id="IPR049874">
    <property type="entry name" value="ROK_cs"/>
</dbReference>
<dbReference type="InterPro" id="IPR000600">
    <property type="entry name" value="ROK"/>
</dbReference>
<gene>
    <name evidence="2" type="primary">mlc</name>
    <name evidence="2" type="ORF">NCTC9695_04198</name>
</gene>
<dbReference type="AlphaFoldDB" id="A0A447TFP9"/>
<name>A0A447TFP9_CHRVL</name>
<dbReference type="Pfam" id="PF00480">
    <property type="entry name" value="ROK"/>
    <property type="match status" value="1"/>
</dbReference>
<dbReference type="Gene3D" id="1.10.10.10">
    <property type="entry name" value="Winged helix-like DNA-binding domain superfamily/Winged helix DNA-binding domain"/>
    <property type="match status" value="1"/>
</dbReference>
<sequence>MTALTPQTVSNIAAELLDAGMLLAGEPLREGGRGQPAIPLSLNPDGAYAVGMQLDHQMLVALALDLSGQARFRLELAVDRPTPDQALPLIAGLLQRLRQESGLDWGACWAGAGDAGPFGWRHDLGRPTTLPGWEGVDSASLTRALGLPVLLEKDATAAAIGERLYGTASTLRNFVYLFVGAGLGAGLFLDGRLYTGGRRNAGEVGHMMVVPDGRPCDCGNRGCLERYVSLQALYEALGIAGGRSPRQSTWGPRHRCRRPALAGCRRGPLKQAINILESLLDIDAVVLGGLLPPAWQEALLARLHPLPLSVRSSSGDRLRLGSAGATWWRWARRPCWYSMNSTRNTRCC</sequence>